<reference evidence="1 2" key="1">
    <citation type="submission" date="2015-11" db="EMBL/GenBank/DDBJ databases">
        <title>Evidence for parallel genomic evolution in an endosymbiosis of termite gut flagellates.</title>
        <authorList>
            <person name="Zheng H."/>
        </authorList>
    </citation>
    <scope>NUCLEOTIDE SEQUENCE [LARGE SCALE GENOMIC DNA]</scope>
    <source>
        <strain evidence="1 2">CET450</strain>
    </source>
</reference>
<organism evidence="1 2">
    <name type="scientific">Endomicrobium trichonymphae</name>
    <dbReference type="NCBI Taxonomy" id="1408204"/>
    <lineage>
        <taxon>Bacteria</taxon>
        <taxon>Pseudomonadati</taxon>
        <taxon>Elusimicrobiota</taxon>
        <taxon>Endomicrobiia</taxon>
        <taxon>Endomicrobiales</taxon>
        <taxon>Endomicrobiaceae</taxon>
        <taxon>Candidatus Endomicrobiellum</taxon>
    </lineage>
</organism>
<gene>
    <name evidence="1" type="ORF">ATZ36_06285</name>
</gene>
<keyword evidence="2" id="KW-1185">Reference proteome</keyword>
<proteinExistence type="predicted"/>
<protein>
    <recommendedName>
        <fullName evidence="3">Lipoprotein</fullName>
    </recommendedName>
</protein>
<evidence type="ECO:0008006" key="3">
    <source>
        <dbReference type="Google" id="ProtNLM"/>
    </source>
</evidence>
<sequence length="119" mass="13271">MKRLFILFLVAIMLAGCGRRSIFKHDIKWQDVHIPQQTKEKSKGYLEKIIVDGINRHNIIYGTGLIVVGVAALNKFGGNNFITTASLFSIATGTLALVGKLTPDVLFFWIYNKNMDAAE</sequence>
<name>A0A1E5IJE9_ENDTX</name>
<dbReference type="EMBL" id="LNVX01000477">
    <property type="protein sequence ID" value="OEG70088.1"/>
    <property type="molecule type" value="Genomic_DNA"/>
</dbReference>
<dbReference type="AlphaFoldDB" id="A0A1E5IJE9"/>
<accession>A0A1E5IJE9</accession>
<dbReference type="PROSITE" id="PS51257">
    <property type="entry name" value="PROKAR_LIPOPROTEIN"/>
    <property type="match status" value="1"/>
</dbReference>
<comment type="caution">
    <text evidence="1">The sequence shown here is derived from an EMBL/GenBank/DDBJ whole genome shotgun (WGS) entry which is preliminary data.</text>
</comment>
<evidence type="ECO:0000313" key="1">
    <source>
        <dbReference type="EMBL" id="OEG70088.1"/>
    </source>
</evidence>
<evidence type="ECO:0000313" key="2">
    <source>
        <dbReference type="Proteomes" id="UP000095237"/>
    </source>
</evidence>
<dbReference type="Proteomes" id="UP000095237">
    <property type="component" value="Unassembled WGS sequence"/>
</dbReference>